<dbReference type="SUPFAM" id="SSF55120">
    <property type="entry name" value="Pseudouridine synthase"/>
    <property type="match status" value="1"/>
</dbReference>
<dbReference type="PANTHER" id="PTHR11142">
    <property type="entry name" value="PSEUDOURIDYLATE SYNTHASE"/>
    <property type="match status" value="1"/>
</dbReference>
<comment type="caution">
    <text evidence="4">Lacks conserved residue(s) required for the propagation of feature annotation.</text>
</comment>
<feature type="domain" description="Pseudouridine synthase I TruA alpha/beta" evidence="6">
    <location>
        <begin position="149"/>
        <end position="246"/>
    </location>
</feature>
<keyword evidence="2 4" id="KW-0819">tRNA processing</keyword>
<keyword evidence="3 4" id="KW-0413">Isomerase</keyword>
<dbReference type="Gene3D" id="3.30.70.660">
    <property type="entry name" value="Pseudouridine synthase I, catalytic domain, C-terminal subdomain"/>
    <property type="match status" value="1"/>
</dbReference>
<evidence type="ECO:0000256" key="4">
    <source>
        <dbReference type="HAMAP-Rule" id="MF_00171"/>
    </source>
</evidence>
<accession>A0ABV9K7N1</accession>
<comment type="catalytic activity">
    <reaction evidence="4 5">
        <text>uridine(38/39/40) in tRNA = pseudouridine(38/39/40) in tRNA</text>
        <dbReference type="Rhea" id="RHEA:22376"/>
        <dbReference type="Rhea" id="RHEA-COMP:10085"/>
        <dbReference type="Rhea" id="RHEA-COMP:10087"/>
        <dbReference type="ChEBI" id="CHEBI:65314"/>
        <dbReference type="ChEBI" id="CHEBI:65315"/>
        <dbReference type="EC" id="5.4.99.12"/>
    </reaction>
</comment>
<comment type="subunit">
    <text evidence="4">Homodimer.</text>
</comment>
<dbReference type="RefSeq" id="WP_380078666.1">
    <property type="nucleotide sequence ID" value="NZ_JBHSGO010000165.1"/>
</dbReference>
<proteinExistence type="inferred from homology"/>
<sequence length="251" mass="28611">MRFFIYFSYNGANYSGWQNQPNAITVQEQLEKDISLLLRKETDVIGAGRTDAGVHAKLMVAHFDADINTAEAAGLVPRLNGLLPKDISIHRIVPVVEGTNARFAATARTYKYFITSTKDPFIGELMLKTHLKLNFEKMNEAAKIMLEYDDFECFSKVRTDVKTFICHIREAYWAPHPYITDCHVFTITADRFLRNMVRAIVGTLFEIGREKKEPKDMHTIIASKDRGMAGSSAPANGLYLWNVEYPYEIFI</sequence>
<dbReference type="PIRSF" id="PIRSF001430">
    <property type="entry name" value="tRNA_psdUrid_synth"/>
    <property type="match status" value="1"/>
</dbReference>
<dbReference type="HAMAP" id="MF_00171">
    <property type="entry name" value="TruA"/>
    <property type="match status" value="1"/>
</dbReference>
<dbReference type="InterPro" id="IPR020095">
    <property type="entry name" value="PsdUridine_synth_TruA_C"/>
</dbReference>
<reference evidence="8" key="1">
    <citation type="journal article" date="2019" name="Int. J. Syst. Evol. Microbiol.">
        <title>The Global Catalogue of Microorganisms (GCM) 10K type strain sequencing project: providing services to taxonomists for standard genome sequencing and annotation.</title>
        <authorList>
            <consortium name="The Broad Institute Genomics Platform"/>
            <consortium name="The Broad Institute Genome Sequencing Center for Infectious Disease"/>
            <person name="Wu L."/>
            <person name="Ma J."/>
        </authorList>
    </citation>
    <scope>NUCLEOTIDE SEQUENCE [LARGE SCALE GENOMIC DNA]</scope>
    <source>
        <strain evidence="8">CGMCC 4.7357</strain>
    </source>
</reference>
<protein>
    <recommendedName>
        <fullName evidence="4">tRNA pseudouridine synthase A</fullName>
        <ecNumber evidence="4">5.4.99.12</ecNumber>
    </recommendedName>
    <alternativeName>
        <fullName evidence="4">tRNA pseudouridine(38-40) synthase</fullName>
    </alternativeName>
    <alternativeName>
        <fullName evidence="4">tRNA pseudouridylate synthase I</fullName>
    </alternativeName>
    <alternativeName>
        <fullName evidence="4">tRNA-uridine isomerase I</fullName>
    </alternativeName>
</protein>
<feature type="binding site" evidence="4">
    <location>
        <position position="110"/>
    </location>
    <ligand>
        <name>substrate</name>
    </ligand>
</feature>
<dbReference type="NCBIfam" id="TIGR00071">
    <property type="entry name" value="hisT_truA"/>
    <property type="match status" value="1"/>
</dbReference>
<comment type="similarity">
    <text evidence="1 4 5">Belongs to the tRNA pseudouridine synthase TruA family.</text>
</comment>
<dbReference type="GO" id="GO:0160147">
    <property type="term" value="F:tRNA pseudouridine(38-40) synthase activity"/>
    <property type="evidence" value="ECO:0007669"/>
    <property type="project" value="UniProtKB-EC"/>
</dbReference>
<dbReference type="EMBL" id="JBHSGO010000165">
    <property type="protein sequence ID" value="MFC4666014.1"/>
    <property type="molecule type" value="Genomic_DNA"/>
</dbReference>
<evidence type="ECO:0000259" key="6">
    <source>
        <dbReference type="Pfam" id="PF01416"/>
    </source>
</evidence>
<evidence type="ECO:0000256" key="1">
    <source>
        <dbReference type="ARBA" id="ARBA00009375"/>
    </source>
</evidence>
<dbReference type="InterPro" id="IPR020103">
    <property type="entry name" value="PsdUridine_synth_cat_dom_sf"/>
</dbReference>
<keyword evidence="8" id="KW-1185">Reference proteome</keyword>
<dbReference type="Pfam" id="PF01416">
    <property type="entry name" value="PseudoU_synth_1"/>
    <property type="match status" value="1"/>
</dbReference>
<evidence type="ECO:0000256" key="5">
    <source>
        <dbReference type="RuleBase" id="RU003792"/>
    </source>
</evidence>
<dbReference type="Proteomes" id="UP001596020">
    <property type="component" value="Unassembled WGS sequence"/>
</dbReference>
<dbReference type="InterPro" id="IPR020097">
    <property type="entry name" value="PsdUridine_synth_TruA_a/b_dom"/>
</dbReference>
<comment type="function">
    <text evidence="4">Formation of pseudouridine at positions 38, 39 and 40 in the anticodon stem and loop of transfer RNAs.</text>
</comment>
<dbReference type="PANTHER" id="PTHR11142:SF0">
    <property type="entry name" value="TRNA PSEUDOURIDINE SYNTHASE-LIKE 1"/>
    <property type="match status" value="1"/>
</dbReference>
<dbReference type="EC" id="5.4.99.12" evidence="4"/>
<dbReference type="Gene3D" id="3.30.70.580">
    <property type="entry name" value="Pseudouridine synthase I, catalytic domain, N-terminal subdomain"/>
    <property type="match status" value="1"/>
</dbReference>
<organism evidence="7 8">
    <name type="scientific">Falsiporphyromonas endometrii</name>
    <dbReference type="NCBI Taxonomy" id="1387297"/>
    <lineage>
        <taxon>Bacteria</taxon>
        <taxon>Pseudomonadati</taxon>
        <taxon>Bacteroidota</taxon>
        <taxon>Bacteroidia</taxon>
        <taxon>Bacteroidales</taxon>
        <taxon>Porphyromonadaceae</taxon>
        <taxon>Falsiporphyromonas</taxon>
    </lineage>
</organism>
<dbReference type="InterPro" id="IPR001406">
    <property type="entry name" value="PsdUridine_synth_TruA"/>
</dbReference>
<comment type="caution">
    <text evidence="7">The sequence shown here is derived from an EMBL/GenBank/DDBJ whole genome shotgun (WGS) entry which is preliminary data.</text>
</comment>
<name>A0ABV9K7N1_9PORP</name>
<dbReference type="InterPro" id="IPR020094">
    <property type="entry name" value="TruA/RsuA/RluB/E/F_N"/>
</dbReference>
<gene>
    <name evidence="4 7" type="primary">truA</name>
    <name evidence="7" type="ORF">ACFO3G_05300</name>
</gene>
<feature type="active site" description="Nucleophile" evidence="4">
    <location>
        <position position="51"/>
    </location>
</feature>
<dbReference type="CDD" id="cd02570">
    <property type="entry name" value="PseudoU_synth_EcTruA"/>
    <property type="match status" value="1"/>
</dbReference>
<evidence type="ECO:0000313" key="7">
    <source>
        <dbReference type="EMBL" id="MFC4666014.1"/>
    </source>
</evidence>
<evidence type="ECO:0000313" key="8">
    <source>
        <dbReference type="Proteomes" id="UP001596020"/>
    </source>
</evidence>
<evidence type="ECO:0000256" key="2">
    <source>
        <dbReference type="ARBA" id="ARBA00022694"/>
    </source>
</evidence>
<evidence type="ECO:0000256" key="3">
    <source>
        <dbReference type="ARBA" id="ARBA00023235"/>
    </source>
</evidence>